<proteinExistence type="predicted"/>
<dbReference type="Gramene" id="RZC78370">
    <property type="protein sequence ID" value="RZC78370"/>
    <property type="gene ID" value="C5167_002556"/>
</dbReference>
<feature type="domain" description="DUF4218" evidence="1">
    <location>
        <begin position="139"/>
        <end position="234"/>
    </location>
</feature>
<dbReference type="PANTHER" id="PTHR48258:SF14">
    <property type="entry name" value="OS02G0583300 PROTEIN"/>
    <property type="match status" value="1"/>
</dbReference>
<dbReference type="PANTHER" id="PTHR48258">
    <property type="entry name" value="DUF4218 DOMAIN-CONTAINING PROTEIN-RELATED"/>
    <property type="match status" value="1"/>
</dbReference>
<protein>
    <recommendedName>
        <fullName evidence="1">DUF4218 domain-containing protein</fullName>
    </recommendedName>
</protein>
<gene>
    <name evidence="2" type="ORF">C5167_002556</name>
</gene>
<accession>A0A4Y7L170</accession>
<dbReference type="AlphaFoldDB" id="A0A4Y7L170"/>
<dbReference type="Pfam" id="PF13960">
    <property type="entry name" value="DUF4218"/>
    <property type="match status" value="1"/>
</dbReference>
<keyword evidence="3" id="KW-1185">Reference proteome</keyword>
<dbReference type="Proteomes" id="UP000316621">
    <property type="component" value="Chromosome 9"/>
</dbReference>
<name>A0A4Y7L170_PAPSO</name>
<evidence type="ECO:0000313" key="2">
    <source>
        <dbReference type="EMBL" id="RZC78370.1"/>
    </source>
</evidence>
<dbReference type="InterPro" id="IPR025452">
    <property type="entry name" value="DUF4218"/>
</dbReference>
<evidence type="ECO:0000259" key="1">
    <source>
        <dbReference type="Pfam" id="PF13960"/>
    </source>
</evidence>
<dbReference type="EMBL" id="CM010723">
    <property type="protein sequence ID" value="RZC78370.1"/>
    <property type="molecule type" value="Genomic_DNA"/>
</dbReference>
<evidence type="ECO:0000313" key="3">
    <source>
        <dbReference type="Proteomes" id="UP000316621"/>
    </source>
</evidence>
<organism evidence="2 3">
    <name type="scientific">Papaver somniferum</name>
    <name type="common">Opium poppy</name>
    <dbReference type="NCBI Taxonomy" id="3469"/>
    <lineage>
        <taxon>Eukaryota</taxon>
        <taxon>Viridiplantae</taxon>
        <taxon>Streptophyta</taxon>
        <taxon>Embryophyta</taxon>
        <taxon>Tracheophyta</taxon>
        <taxon>Spermatophyta</taxon>
        <taxon>Magnoliopsida</taxon>
        <taxon>Ranunculales</taxon>
        <taxon>Papaveraceae</taxon>
        <taxon>Papaveroideae</taxon>
        <taxon>Papaver</taxon>
    </lineage>
</organism>
<reference evidence="2 3" key="1">
    <citation type="journal article" date="2018" name="Science">
        <title>The opium poppy genome and morphinan production.</title>
        <authorList>
            <person name="Guo L."/>
            <person name="Winzer T."/>
            <person name="Yang X."/>
            <person name="Li Y."/>
            <person name="Ning Z."/>
            <person name="He Z."/>
            <person name="Teodor R."/>
            <person name="Lu Y."/>
            <person name="Bowser T.A."/>
            <person name="Graham I.A."/>
            <person name="Ye K."/>
        </authorList>
    </citation>
    <scope>NUCLEOTIDE SEQUENCE [LARGE SCALE GENOMIC DNA]</scope>
    <source>
        <strain evidence="3">cv. HN1</strain>
        <tissue evidence="2">Leaves</tissue>
    </source>
</reference>
<sequence length="433" mass="50265">MHVENNFAENMFGTFMNHKDKSKDGDPAHKDLELLNLKPDLWLTETNGKVERPPAPYCLPKNERELVCKTFSKLKVPIGYNGNWKKKVDMKELQFKCLKSHDYHMLMHGLMPIFLMYCFKDHKLLREAIRQLSLFFKVLCSKVIDREALRLMHERVEESLCVFEMYFPTAFFVAMTHLVVHLAEEALTLGPVQFRWMYPFERMMRTYKVYGRNKNYIEGSITAQYEVDEGARHWMEFIPEGKQKYYKCHGKIALHGEVYEGPEPPNSQGKPYQLTSLQHQQVRLWVLRHSEENTEWEEKYKAYSNTFNRRSRSKRQDYIPWLRDQLLGTPMTDFHRLSEGGAAVWVPAPGREISGIQDGSFYNLPQGQHIAFAPSQTGHPAFAGIYYPTRTMGGAPVHPLLQQSQTMDGAVEMVGPSAGVYQQQPQCTQNAQV</sequence>